<comment type="caution">
    <text evidence="1">The sequence shown here is derived from an EMBL/GenBank/DDBJ whole genome shotgun (WGS) entry which is preliminary data.</text>
</comment>
<evidence type="ECO:0000313" key="1">
    <source>
        <dbReference type="EMBL" id="MED3563796.1"/>
    </source>
</evidence>
<accession>A0ABU6NC55</accession>
<dbReference type="RefSeq" id="WP_327968870.1">
    <property type="nucleotide sequence ID" value="NZ_JARMQG010000220.1"/>
</dbReference>
<evidence type="ECO:0008006" key="3">
    <source>
        <dbReference type="Google" id="ProtNLM"/>
    </source>
</evidence>
<name>A0ABU6NC55_9BACI</name>
<dbReference type="Proteomes" id="UP001330749">
    <property type="component" value="Unassembled WGS sequence"/>
</dbReference>
<gene>
    <name evidence="1" type="ORF">P4447_15330</name>
</gene>
<keyword evidence="2" id="KW-1185">Reference proteome</keyword>
<evidence type="ECO:0000313" key="2">
    <source>
        <dbReference type="Proteomes" id="UP001330749"/>
    </source>
</evidence>
<organism evidence="1 2">
    <name type="scientific">Bacillus xiapuensis</name>
    <dbReference type="NCBI Taxonomy" id="2014075"/>
    <lineage>
        <taxon>Bacteria</taxon>
        <taxon>Bacillati</taxon>
        <taxon>Bacillota</taxon>
        <taxon>Bacilli</taxon>
        <taxon>Bacillales</taxon>
        <taxon>Bacillaceae</taxon>
        <taxon>Bacillus</taxon>
    </lineage>
</organism>
<dbReference type="EMBL" id="JARMQG010000220">
    <property type="protein sequence ID" value="MED3563796.1"/>
    <property type="molecule type" value="Genomic_DNA"/>
</dbReference>
<protein>
    <recommendedName>
        <fullName evidence="3">Phage protein</fullName>
    </recommendedName>
</protein>
<sequence length="126" mass="14625">MNKIQVKLVPSTACLMIKNGPELMDYKFYNRFDFETLDQEQINKDTTLMVNKQLKALILLMLNEYRGKNSFSKPNLETILQLADFTELEISRLINKFHYINTRIADNGGIPILKDILSILERKGTN</sequence>
<proteinExistence type="predicted"/>
<reference evidence="1 2" key="1">
    <citation type="submission" date="2023-03" db="EMBL/GenBank/DDBJ databases">
        <title>Bacillus Genome Sequencing.</title>
        <authorList>
            <person name="Dunlap C."/>
        </authorList>
    </citation>
    <scope>NUCLEOTIDE SEQUENCE [LARGE SCALE GENOMIC DNA]</scope>
    <source>
        <strain evidence="1 2">B-14544</strain>
    </source>
</reference>